<name>A0ABV3RH18_9SPHN</name>
<dbReference type="PANTHER" id="PTHR30383">
    <property type="entry name" value="THIOESTERASE 1/PROTEASE 1/LYSOPHOSPHOLIPASE L1"/>
    <property type="match status" value="1"/>
</dbReference>
<dbReference type="InterPro" id="IPR013830">
    <property type="entry name" value="SGNH_hydro"/>
</dbReference>
<reference evidence="2 3" key="1">
    <citation type="submission" date="2024-06" db="EMBL/GenBank/DDBJ databases">
        <title>Novosphingobium rhizovicinus M1R2S20.</title>
        <authorList>
            <person name="Sun J.-Q."/>
        </authorList>
    </citation>
    <scope>NUCLEOTIDE SEQUENCE [LARGE SCALE GENOMIC DNA]</scope>
    <source>
        <strain evidence="2 3">M1R2S20</strain>
    </source>
</reference>
<accession>A0ABV3RH18</accession>
<evidence type="ECO:0000313" key="3">
    <source>
        <dbReference type="Proteomes" id="UP001556118"/>
    </source>
</evidence>
<dbReference type="InterPro" id="IPR036514">
    <property type="entry name" value="SGNH_hydro_sf"/>
</dbReference>
<organism evidence="2 3">
    <name type="scientific">Novosphingobium rhizovicinum</name>
    <dbReference type="NCBI Taxonomy" id="3228928"/>
    <lineage>
        <taxon>Bacteria</taxon>
        <taxon>Pseudomonadati</taxon>
        <taxon>Pseudomonadota</taxon>
        <taxon>Alphaproteobacteria</taxon>
        <taxon>Sphingomonadales</taxon>
        <taxon>Sphingomonadaceae</taxon>
        <taxon>Novosphingobium</taxon>
    </lineage>
</organism>
<comment type="caution">
    <text evidence="2">The sequence shown here is derived from an EMBL/GenBank/DDBJ whole genome shotgun (WGS) entry which is preliminary data.</text>
</comment>
<evidence type="ECO:0000259" key="1">
    <source>
        <dbReference type="Pfam" id="PF13472"/>
    </source>
</evidence>
<dbReference type="EMBL" id="JBFNXR010000054">
    <property type="protein sequence ID" value="MEW9856964.1"/>
    <property type="molecule type" value="Genomic_DNA"/>
</dbReference>
<gene>
    <name evidence="2" type="ORF">ABUH87_17715</name>
</gene>
<proteinExistence type="predicted"/>
<dbReference type="Proteomes" id="UP001556118">
    <property type="component" value="Unassembled WGS sequence"/>
</dbReference>
<protein>
    <submittedName>
        <fullName evidence="2">Arylesterase</fullName>
    </submittedName>
</protein>
<dbReference type="CDD" id="cd01822">
    <property type="entry name" value="Lysophospholipase_L1_like"/>
    <property type="match status" value="1"/>
</dbReference>
<dbReference type="PANTHER" id="PTHR30383:SF24">
    <property type="entry name" value="THIOESTERASE 1_PROTEASE 1_LYSOPHOSPHOLIPASE L1"/>
    <property type="match status" value="1"/>
</dbReference>
<dbReference type="InterPro" id="IPR051532">
    <property type="entry name" value="Ester_Hydrolysis_Enzymes"/>
</dbReference>
<dbReference type="Gene3D" id="3.40.50.1110">
    <property type="entry name" value="SGNH hydrolase"/>
    <property type="match status" value="1"/>
</dbReference>
<evidence type="ECO:0000313" key="2">
    <source>
        <dbReference type="EMBL" id="MEW9856964.1"/>
    </source>
</evidence>
<dbReference type="Pfam" id="PF13472">
    <property type="entry name" value="Lipase_GDSL_2"/>
    <property type="match status" value="1"/>
</dbReference>
<dbReference type="RefSeq" id="WP_367775591.1">
    <property type="nucleotide sequence ID" value="NZ_JBFNXR010000054.1"/>
</dbReference>
<feature type="domain" description="SGNH hydrolase-type esterase" evidence="1">
    <location>
        <begin position="56"/>
        <end position="217"/>
    </location>
</feature>
<dbReference type="SUPFAM" id="SSF52266">
    <property type="entry name" value="SGNH hydrolase"/>
    <property type="match status" value="1"/>
</dbReference>
<sequence>MKKLALYAGAFGLVQGLTGCTEENVSADRAGSERVLNDTQAVPASAPQDDERLVLAFGDSLYAGYGLDPKESFPEQLEQALAAKGLAVDVRNAGVSGDTTAAAQRRLAFALDGLDRKPDLVMVNLGGNDMLRGIDPDETRRNLTAICEELKSRDIPIMLTGMIAAPNLGNDYADRFNPIYRDLAERYDATLYPFFLEGVITDSGLMLADRIHPNAKGIEAITRNVAPLVATALKAS</sequence>
<dbReference type="PROSITE" id="PS51257">
    <property type="entry name" value="PROKAR_LIPOPROTEIN"/>
    <property type="match status" value="1"/>
</dbReference>
<keyword evidence="3" id="KW-1185">Reference proteome</keyword>